<protein>
    <submittedName>
        <fullName evidence="1">DUF4442 domain-containing protein</fullName>
    </submittedName>
</protein>
<proteinExistence type="predicted"/>
<dbReference type="RefSeq" id="WP_099366568.1">
    <property type="nucleotide sequence ID" value="NZ_JAYLLN010000048.1"/>
</dbReference>
<keyword evidence="2" id="KW-1185">Reference proteome</keyword>
<sequence length="176" mass="20595">MRVSPNTLKWGLRLYPPFFFQRIWVISILDSFLGADVRINKSLLNMNSNRTIFGGTIFSAIDPFYPILLDQYFKHQGILRTVAWLKTAHIDYIKPGRMDLLVSFRLKEEVLKEALHTIKHEGKVVKTFQTQVFDKKGTLCAVAHNEIYIRDLDFDFETYNKLSTSEEVENKQSKLY</sequence>
<evidence type="ECO:0000313" key="1">
    <source>
        <dbReference type="EMBL" id="MEI5986213.1"/>
    </source>
</evidence>
<dbReference type="Pfam" id="PF14539">
    <property type="entry name" value="DUF4442"/>
    <property type="match status" value="1"/>
</dbReference>
<dbReference type="Gene3D" id="3.10.129.10">
    <property type="entry name" value="Hotdog Thioesterase"/>
    <property type="match status" value="1"/>
</dbReference>
<dbReference type="InterPro" id="IPR029069">
    <property type="entry name" value="HotDog_dom_sf"/>
</dbReference>
<dbReference type="SUPFAM" id="SSF54637">
    <property type="entry name" value="Thioesterase/thiol ester dehydrase-isomerase"/>
    <property type="match status" value="1"/>
</dbReference>
<accession>A0ABU8I9N5</accession>
<reference evidence="1 2" key="1">
    <citation type="submission" date="2024-01" db="EMBL/GenBank/DDBJ databases">
        <title>Sphingobacterium tenebrionis sp. nov., a novel endophyte isolated from tenebrio molitor intestines.</title>
        <authorList>
            <person name="Zhang C."/>
        </authorList>
    </citation>
    <scope>NUCLEOTIDE SEQUENCE [LARGE SCALE GENOMIC DNA]</scope>
    <source>
        <strain evidence="1 2">PU5-4</strain>
    </source>
</reference>
<organism evidence="1 2">
    <name type="scientific">Sphingobacterium tenebrionis</name>
    <dbReference type="NCBI Taxonomy" id="3111775"/>
    <lineage>
        <taxon>Bacteria</taxon>
        <taxon>Pseudomonadati</taxon>
        <taxon>Bacteroidota</taxon>
        <taxon>Sphingobacteriia</taxon>
        <taxon>Sphingobacteriales</taxon>
        <taxon>Sphingobacteriaceae</taxon>
        <taxon>Sphingobacterium</taxon>
    </lineage>
</organism>
<evidence type="ECO:0000313" key="2">
    <source>
        <dbReference type="Proteomes" id="UP001363035"/>
    </source>
</evidence>
<name>A0ABU8I9N5_9SPHI</name>
<dbReference type="Proteomes" id="UP001363035">
    <property type="component" value="Unassembled WGS sequence"/>
</dbReference>
<gene>
    <name evidence="1" type="ORF">VJ786_15015</name>
</gene>
<comment type="caution">
    <text evidence="1">The sequence shown here is derived from an EMBL/GenBank/DDBJ whole genome shotgun (WGS) entry which is preliminary data.</text>
</comment>
<dbReference type="InterPro" id="IPR027961">
    <property type="entry name" value="DUF4442"/>
</dbReference>
<dbReference type="EMBL" id="JAYLLN010000048">
    <property type="protein sequence ID" value="MEI5986213.1"/>
    <property type="molecule type" value="Genomic_DNA"/>
</dbReference>